<dbReference type="InParanoid" id="A0A0Q9XPC9"/>
<dbReference type="EMBL" id="CH933812">
    <property type="protein sequence ID" value="KRG07124.1"/>
    <property type="molecule type" value="Genomic_DNA"/>
</dbReference>
<keyword evidence="3" id="KW-1185">Reference proteome</keyword>
<dbReference type="AlphaFoldDB" id="A0A0Q9XPC9"/>
<feature type="compositionally biased region" description="Polar residues" evidence="1">
    <location>
        <begin position="131"/>
        <end position="150"/>
    </location>
</feature>
<organism evidence="2 3">
    <name type="scientific">Drosophila mojavensis</name>
    <name type="common">Fruit fly</name>
    <dbReference type="NCBI Taxonomy" id="7230"/>
    <lineage>
        <taxon>Eukaryota</taxon>
        <taxon>Metazoa</taxon>
        <taxon>Ecdysozoa</taxon>
        <taxon>Arthropoda</taxon>
        <taxon>Hexapoda</taxon>
        <taxon>Insecta</taxon>
        <taxon>Pterygota</taxon>
        <taxon>Neoptera</taxon>
        <taxon>Endopterygota</taxon>
        <taxon>Diptera</taxon>
        <taxon>Brachycera</taxon>
        <taxon>Muscomorpha</taxon>
        <taxon>Ephydroidea</taxon>
        <taxon>Drosophilidae</taxon>
        <taxon>Drosophila</taxon>
    </lineage>
</organism>
<accession>A0A0Q9XPC9</accession>
<dbReference type="KEGG" id="dmo:Dmoj_GI26386"/>
<feature type="compositionally biased region" description="Basic and acidic residues" evidence="1">
    <location>
        <begin position="54"/>
        <end position="70"/>
    </location>
</feature>
<name>A0A0Q9XPC9_DROMO</name>
<dbReference type="OrthoDB" id="7883925at2759"/>
<gene>
    <name evidence="2" type="primary">Dmoj\GI26386</name>
    <name evidence="2" type="ORF">Dmoj_GI26386</name>
</gene>
<feature type="region of interest" description="Disordered" evidence="1">
    <location>
        <begin position="44"/>
        <end position="74"/>
    </location>
</feature>
<evidence type="ECO:0000313" key="3">
    <source>
        <dbReference type="Proteomes" id="UP000009192"/>
    </source>
</evidence>
<evidence type="ECO:0000256" key="1">
    <source>
        <dbReference type="SAM" id="MobiDB-lite"/>
    </source>
</evidence>
<sequence>MSKFNEKMKVKNSGVENDQEYQKFLKESKMRTDRLREQYKQYLNPIPPAQPSDRTSDHQRPPAPIIEKHSCLSTKTKFPRGEEIVKSTSSQAVLDILAKYDNVRVPLQCPCETVPQGCDPARKKRRAPGSAKNTDSQPTPAANNATNPQGDPSVKPKSRYSKSATKAAGNSSAKAVAEAAAAQAAAEAAAKVATEAAAKAAAAQAAAEAAAKRAAKLAVKIAKIAKLEPEQGLK</sequence>
<proteinExistence type="predicted"/>
<feature type="region of interest" description="Disordered" evidence="1">
    <location>
        <begin position="111"/>
        <end position="180"/>
    </location>
</feature>
<feature type="compositionally biased region" description="Polar residues" evidence="1">
    <location>
        <begin position="161"/>
        <end position="172"/>
    </location>
</feature>
<protein>
    <submittedName>
        <fullName evidence="2">Uncharacterized protein</fullName>
    </submittedName>
</protein>
<dbReference type="Proteomes" id="UP000009192">
    <property type="component" value="Unassembled WGS sequence"/>
</dbReference>
<reference evidence="2 3" key="1">
    <citation type="journal article" date="2007" name="Nature">
        <title>Evolution of genes and genomes on the Drosophila phylogeny.</title>
        <authorList>
            <consortium name="Drosophila 12 Genomes Consortium"/>
            <person name="Clark A.G."/>
            <person name="Eisen M.B."/>
            <person name="Smith D.R."/>
            <person name="Bergman C.M."/>
            <person name="Oliver B."/>
            <person name="Markow T.A."/>
            <person name="Kaufman T.C."/>
            <person name="Kellis M."/>
            <person name="Gelbart W."/>
            <person name="Iyer V.N."/>
            <person name="Pollard D.A."/>
            <person name="Sackton T.B."/>
            <person name="Larracuente A.M."/>
            <person name="Singh N.D."/>
            <person name="Abad J.P."/>
            <person name="Abt D.N."/>
            <person name="Adryan B."/>
            <person name="Aguade M."/>
            <person name="Akashi H."/>
            <person name="Anderson W.W."/>
            <person name="Aquadro C.F."/>
            <person name="Ardell D.H."/>
            <person name="Arguello R."/>
            <person name="Artieri C.G."/>
            <person name="Barbash D.A."/>
            <person name="Barker D."/>
            <person name="Barsanti P."/>
            <person name="Batterham P."/>
            <person name="Batzoglou S."/>
            <person name="Begun D."/>
            <person name="Bhutkar A."/>
            <person name="Blanco E."/>
            <person name="Bosak S.A."/>
            <person name="Bradley R.K."/>
            <person name="Brand A.D."/>
            <person name="Brent M.R."/>
            <person name="Brooks A.N."/>
            <person name="Brown R.H."/>
            <person name="Butlin R.K."/>
            <person name="Caggese C."/>
            <person name="Calvi B.R."/>
            <person name="Bernardo de Carvalho A."/>
            <person name="Caspi A."/>
            <person name="Castrezana S."/>
            <person name="Celniker S.E."/>
            <person name="Chang J.L."/>
            <person name="Chapple C."/>
            <person name="Chatterji S."/>
            <person name="Chinwalla A."/>
            <person name="Civetta A."/>
            <person name="Clifton S.W."/>
            <person name="Comeron J.M."/>
            <person name="Costello J.C."/>
            <person name="Coyne J.A."/>
            <person name="Daub J."/>
            <person name="David R.G."/>
            <person name="Delcher A.L."/>
            <person name="Delehaunty K."/>
            <person name="Do C.B."/>
            <person name="Ebling H."/>
            <person name="Edwards K."/>
            <person name="Eickbush T."/>
            <person name="Evans J.D."/>
            <person name="Filipski A."/>
            <person name="Findeiss S."/>
            <person name="Freyhult E."/>
            <person name="Fulton L."/>
            <person name="Fulton R."/>
            <person name="Garcia A.C."/>
            <person name="Gardiner A."/>
            <person name="Garfield D.A."/>
            <person name="Garvin B.E."/>
            <person name="Gibson G."/>
            <person name="Gilbert D."/>
            <person name="Gnerre S."/>
            <person name="Godfrey J."/>
            <person name="Good R."/>
            <person name="Gotea V."/>
            <person name="Gravely B."/>
            <person name="Greenberg A.J."/>
            <person name="Griffiths-Jones S."/>
            <person name="Gross S."/>
            <person name="Guigo R."/>
            <person name="Gustafson E.A."/>
            <person name="Haerty W."/>
            <person name="Hahn M.W."/>
            <person name="Halligan D.L."/>
            <person name="Halpern A.L."/>
            <person name="Halter G.M."/>
            <person name="Han M.V."/>
            <person name="Heger A."/>
            <person name="Hillier L."/>
            <person name="Hinrichs A.S."/>
            <person name="Holmes I."/>
            <person name="Hoskins R.A."/>
            <person name="Hubisz M.J."/>
            <person name="Hultmark D."/>
            <person name="Huntley M.A."/>
            <person name="Jaffe D.B."/>
            <person name="Jagadeeshan S."/>
            <person name="Jeck W.R."/>
            <person name="Johnson J."/>
            <person name="Jones C.D."/>
            <person name="Jordan W.C."/>
            <person name="Karpen G.H."/>
            <person name="Kataoka E."/>
            <person name="Keightley P.D."/>
            <person name="Kheradpour P."/>
            <person name="Kirkness E.F."/>
            <person name="Koerich L.B."/>
            <person name="Kristiansen K."/>
            <person name="Kudrna D."/>
            <person name="Kulathinal R.J."/>
            <person name="Kumar S."/>
            <person name="Kwok R."/>
            <person name="Lander E."/>
            <person name="Langley C.H."/>
            <person name="Lapoint R."/>
            <person name="Lazzaro B.P."/>
            <person name="Lee S.J."/>
            <person name="Levesque L."/>
            <person name="Li R."/>
            <person name="Lin C.F."/>
            <person name="Lin M.F."/>
            <person name="Lindblad-Toh K."/>
            <person name="Llopart A."/>
            <person name="Long M."/>
            <person name="Low L."/>
            <person name="Lozovsky E."/>
            <person name="Lu J."/>
            <person name="Luo M."/>
            <person name="Machado C.A."/>
            <person name="Makalowski W."/>
            <person name="Marzo M."/>
            <person name="Matsuda M."/>
            <person name="Matzkin L."/>
            <person name="McAllister B."/>
            <person name="McBride C.S."/>
            <person name="McKernan B."/>
            <person name="McKernan K."/>
            <person name="Mendez-Lago M."/>
            <person name="Minx P."/>
            <person name="Mollenhauer M.U."/>
            <person name="Montooth K."/>
            <person name="Mount S.M."/>
            <person name="Mu X."/>
            <person name="Myers E."/>
            <person name="Negre B."/>
            <person name="Newfeld S."/>
            <person name="Nielsen R."/>
            <person name="Noor M.A."/>
            <person name="O'Grady P."/>
            <person name="Pachter L."/>
            <person name="Papaceit M."/>
            <person name="Parisi M.J."/>
            <person name="Parisi M."/>
            <person name="Parts L."/>
            <person name="Pedersen J.S."/>
            <person name="Pesole G."/>
            <person name="Phillippy A.M."/>
            <person name="Ponting C.P."/>
            <person name="Pop M."/>
            <person name="Porcelli D."/>
            <person name="Powell J.R."/>
            <person name="Prohaska S."/>
            <person name="Pruitt K."/>
            <person name="Puig M."/>
            <person name="Quesneville H."/>
            <person name="Ram K.R."/>
            <person name="Rand D."/>
            <person name="Rasmussen M.D."/>
            <person name="Reed L.K."/>
            <person name="Reenan R."/>
            <person name="Reily A."/>
            <person name="Remington K.A."/>
            <person name="Rieger T.T."/>
            <person name="Ritchie M.G."/>
            <person name="Robin C."/>
            <person name="Rogers Y.H."/>
            <person name="Rohde C."/>
            <person name="Rozas J."/>
            <person name="Rubenfield M.J."/>
            <person name="Ruiz A."/>
            <person name="Russo S."/>
            <person name="Salzberg S.L."/>
            <person name="Sanchez-Gracia A."/>
            <person name="Saranga D.J."/>
            <person name="Sato H."/>
            <person name="Schaeffer S.W."/>
            <person name="Schatz M.C."/>
            <person name="Schlenke T."/>
            <person name="Schwartz R."/>
            <person name="Segarra C."/>
            <person name="Singh R.S."/>
            <person name="Sirot L."/>
            <person name="Sirota M."/>
            <person name="Sisneros N.B."/>
            <person name="Smith C.D."/>
            <person name="Smith T.F."/>
            <person name="Spieth J."/>
            <person name="Stage D.E."/>
            <person name="Stark A."/>
            <person name="Stephan W."/>
            <person name="Strausberg R.L."/>
            <person name="Strempel S."/>
            <person name="Sturgill D."/>
            <person name="Sutton G."/>
            <person name="Sutton G.G."/>
            <person name="Tao W."/>
            <person name="Teichmann S."/>
            <person name="Tobari Y.N."/>
            <person name="Tomimura Y."/>
            <person name="Tsolas J.M."/>
            <person name="Valente V.L."/>
            <person name="Venter E."/>
            <person name="Venter J.C."/>
            <person name="Vicario S."/>
            <person name="Vieira F.G."/>
            <person name="Vilella A.J."/>
            <person name="Villasante A."/>
            <person name="Walenz B."/>
            <person name="Wang J."/>
            <person name="Wasserman M."/>
            <person name="Watts T."/>
            <person name="Wilson D."/>
            <person name="Wilson R.K."/>
            <person name="Wing R.A."/>
            <person name="Wolfner M.F."/>
            <person name="Wong A."/>
            <person name="Wong G.K."/>
            <person name="Wu C.I."/>
            <person name="Wu G."/>
            <person name="Yamamoto D."/>
            <person name="Yang H.P."/>
            <person name="Yang S.P."/>
            <person name="Yorke J.A."/>
            <person name="Yoshida K."/>
            <person name="Zdobnov E."/>
            <person name="Zhang P."/>
            <person name="Zhang Y."/>
            <person name="Zimin A.V."/>
            <person name="Baldwin J."/>
            <person name="Abdouelleil A."/>
            <person name="Abdulkadir J."/>
            <person name="Abebe A."/>
            <person name="Abera B."/>
            <person name="Abreu J."/>
            <person name="Acer S.C."/>
            <person name="Aftuck L."/>
            <person name="Alexander A."/>
            <person name="An P."/>
            <person name="Anderson E."/>
            <person name="Anderson S."/>
            <person name="Arachi H."/>
            <person name="Azer M."/>
            <person name="Bachantsang P."/>
            <person name="Barry A."/>
            <person name="Bayul T."/>
            <person name="Berlin A."/>
            <person name="Bessette D."/>
            <person name="Bloom T."/>
            <person name="Blye J."/>
            <person name="Boguslavskiy L."/>
            <person name="Bonnet C."/>
            <person name="Boukhgalter B."/>
            <person name="Bourzgui I."/>
            <person name="Brown A."/>
            <person name="Cahill P."/>
            <person name="Channer S."/>
            <person name="Cheshatsang Y."/>
            <person name="Chuda L."/>
            <person name="Citroen M."/>
            <person name="Collymore A."/>
            <person name="Cooke P."/>
            <person name="Costello M."/>
            <person name="D'Aco K."/>
            <person name="Daza R."/>
            <person name="De Haan G."/>
            <person name="DeGray S."/>
            <person name="DeMaso C."/>
            <person name="Dhargay N."/>
            <person name="Dooley K."/>
            <person name="Dooley E."/>
            <person name="Doricent M."/>
            <person name="Dorje P."/>
            <person name="Dorjee K."/>
            <person name="Dupes A."/>
            <person name="Elong R."/>
            <person name="Falk J."/>
            <person name="Farina A."/>
            <person name="Faro S."/>
            <person name="Ferguson D."/>
            <person name="Fisher S."/>
            <person name="Foley C.D."/>
            <person name="Franke A."/>
            <person name="Friedrich D."/>
            <person name="Gadbois L."/>
            <person name="Gearin G."/>
            <person name="Gearin C.R."/>
            <person name="Giannoukos G."/>
            <person name="Goode T."/>
            <person name="Graham J."/>
            <person name="Grandbois E."/>
            <person name="Grewal S."/>
            <person name="Gyaltsen K."/>
            <person name="Hafez N."/>
            <person name="Hagos B."/>
            <person name="Hall J."/>
            <person name="Henson C."/>
            <person name="Hollinger A."/>
            <person name="Honan T."/>
            <person name="Huard M.D."/>
            <person name="Hughes L."/>
            <person name="Hurhula B."/>
            <person name="Husby M.E."/>
            <person name="Kamat A."/>
            <person name="Kanga B."/>
            <person name="Kashin S."/>
            <person name="Khazanovich D."/>
            <person name="Kisner P."/>
            <person name="Lance K."/>
            <person name="Lara M."/>
            <person name="Lee W."/>
            <person name="Lennon N."/>
            <person name="Letendre F."/>
            <person name="LeVine R."/>
            <person name="Lipovsky A."/>
            <person name="Liu X."/>
            <person name="Liu J."/>
            <person name="Liu S."/>
            <person name="Lokyitsang T."/>
            <person name="Lokyitsang Y."/>
            <person name="Lubonja R."/>
            <person name="Lui A."/>
            <person name="MacDonald P."/>
            <person name="Magnisalis V."/>
            <person name="Maru K."/>
            <person name="Matthews C."/>
            <person name="McCusker W."/>
            <person name="McDonough S."/>
            <person name="Mehta T."/>
            <person name="Meldrim J."/>
            <person name="Meneus L."/>
            <person name="Mihai O."/>
            <person name="Mihalev A."/>
            <person name="Mihova T."/>
            <person name="Mittelman R."/>
            <person name="Mlenga V."/>
            <person name="Montmayeur A."/>
            <person name="Mulrain L."/>
            <person name="Navidi A."/>
            <person name="Naylor J."/>
            <person name="Negash T."/>
            <person name="Nguyen T."/>
            <person name="Nguyen N."/>
            <person name="Nicol R."/>
            <person name="Norbu C."/>
            <person name="Norbu N."/>
            <person name="Novod N."/>
            <person name="O'Neill B."/>
            <person name="Osman S."/>
            <person name="Markiewicz E."/>
            <person name="Oyono O.L."/>
            <person name="Patti C."/>
            <person name="Phunkhang P."/>
            <person name="Pierre F."/>
            <person name="Priest M."/>
            <person name="Raghuraman S."/>
            <person name="Rege F."/>
            <person name="Reyes R."/>
            <person name="Rise C."/>
            <person name="Rogov P."/>
            <person name="Ross K."/>
            <person name="Ryan E."/>
            <person name="Settipalli S."/>
            <person name="Shea T."/>
            <person name="Sherpa N."/>
            <person name="Shi L."/>
            <person name="Shih D."/>
            <person name="Sparrow T."/>
            <person name="Spaulding J."/>
            <person name="Stalker J."/>
            <person name="Stange-Thomann N."/>
            <person name="Stavropoulos S."/>
            <person name="Stone C."/>
            <person name="Strader C."/>
            <person name="Tesfaye S."/>
            <person name="Thomson T."/>
            <person name="Thoulutsang Y."/>
            <person name="Thoulutsang D."/>
            <person name="Topham K."/>
            <person name="Topping I."/>
            <person name="Tsamla T."/>
            <person name="Vassiliev H."/>
            <person name="Vo A."/>
            <person name="Wangchuk T."/>
            <person name="Wangdi T."/>
            <person name="Weiand M."/>
            <person name="Wilkinson J."/>
            <person name="Wilson A."/>
            <person name="Yadav S."/>
            <person name="Young G."/>
            <person name="Yu Q."/>
            <person name="Zembek L."/>
            <person name="Zhong D."/>
            <person name="Zimmer A."/>
            <person name="Zwirko Z."/>
            <person name="Jaffe D.B."/>
            <person name="Alvarez P."/>
            <person name="Brockman W."/>
            <person name="Butler J."/>
            <person name="Chin C."/>
            <person name="Gnerre S."/>
            <person name="Grabherr M."/>
            <person name="Kleber M."/>
            <person name="Mauceli E."/>
            <person name="MacCallum I."/>
        </authorList>
    </citation>
    <scope>NUCLEOTIDE SEQUENCE [LARGE SCALE GENOMIC DNA]</scope>
    <source>
        <strain evidence="3">Tucson 15081-1352.22</strain>
    </source>
</reference>
<evidence type="ECO:0000313" key="2">
    <source>
        <dbReference type="EMBL" id="KRG07124.1"/>
    </source>
</evidence>